<feature type="repeat" description="WD" evidence="4">
    <location>
        <begin position="322"/>
        <end position="358"/>
    </location>
</feature>
<comment type="similarity">
    <text evidence="3">Belongs to the WD repeat CIA1 family.</text>
</comment>
<dbReference type="InterPro" id="IPR028608">
    <property type="entry name" value="CIAO1/Cia1"/>
</dbReference>
<keyword evidence="2" id="KW-0677">Repeat</keyword>
<dbReference type="GO" id="GO:0016226">
    <property type="term" value="P:iron-sulfur cluster assembly"/>
    <property type="evidence" value="ECO:0000318"/>
    <property type="project" value="GO_Central"/>
</dbReference>
<dbReference type="Gramene" id="EFJ12892">
    <property type="protein sequence ID" value="EFJ12892"/>
    <property type="gene ID" value="SELMODRAFT_123380"/>
</dbReference>
<comment type="function">
    <text evidence="3">Essential component of the cytosolic iron-sulfur (Fe/S) protein assembly machinery. Required for the maturation of extramitochondrial Fe/S proteins.</text>
</comment>
<dbReference type="InterPro" id="IPR036322">
    <property type="entry name" value="WD40_repeat_dom_sf"/>
</dbReference>
<name>D8SRN4_SELML</name>
<sequence>MEAIQELEGHTDRVWSVAWNPVASSSNRSVLASCGGDKTVRIWEGDCSDSSSSSSSSSWSCKAVIDSFKRTVRSCHWSPDGKLLATACFDGIGAVWEDVGGDYECVATLEGHENEMKSIAWSASGTLLATCGRDKSVWIWEMEAENDFQTVSVLNGHSQDVKTVLFHPTEDILVSSSYDNSIKVWAPDPNGDDWSCVQTLAEPNQGHSSTVWSVAFDADGKRMVSCSDDLLLVVWDTSTNPLESSWLSFIILLPLIFKFCLFRKHLCTLSGYHERTIYSVHWSRRSGLIASAAGDDAIRVFAEANDPSYTSRAVFSMVGKQQKAHSTDVNCVRWHPKDDDILASAGDDGLVKLWRILS</sequence>
<dbReference type="InterPro" id="IPR019775">
    <property type="entry name" value="WD40_repeat_CS"/>
</dbReference>
<dbReference type="InterPro" id="IPR015943">
    <property type="entry name" value="WD40/YVTN_repeat-like_dom_sf"/>
</dbReference>
<dbReference type="eggNOG" id="KOG0645">
    <property type="taxonomic scope" value="Eukaryota"/>
</dbReference>
<dbReference type="EMBL" id="GL377636">
    <property type="protein sequence ID" value="EFJ12892.1"/>
    <property type="molecule type" value="Genomic_DNA"/>
</dbReference>
<dbReference type="SMART" id="SM00320">
    <property type="entry name" value="WD40"/>
    <property type="match status" value="7"/>
</dbReference>
<dbReference type="FunFam" id="2.130.10.10:FF:000136">
    <property type="entry name" value="Probable cytosolic iron-sulfur protein assembly protein CIAO1"/>
    <property type="match status" value="1"/>
</dbReference>
<dbReference type="CDD" id="cd00200">
    <property type="entry name" value="WD40"/>
    <property type="match status" value="1"/>
</dbReference>
<dbReference type="FunCoup" id="D8SRN4">
    <property type="interactions" value="4569"/>
</dbReference>
<reference evidence="5 6" key="1">
    <citation type="journal article" date="2011" name="Science">
        <title>The Selaginella genome identifies genetic changes associated with the evolution of vascular plants.</title>
        <authorList>
            <person name="Banks J.A."/>
            <person name="Nishiyama T."/>
            <person name="Hasebe M."/>
            <person name="Bowman J.L."/>
            <person name="Gribskov M."/>
            <person name="dePamphilis C."/>
            <person name="Albert V.A."/>
            <person name="Aono N."/>
            <person name="Aoyama T."/>
            <person name="Ambrose B.A."/>
            <person name="Ashton N.W."/>
            <person name="Axtell M.J."/>
            <person name="Barker E."/>
            <person name="Barker M.S."/>
            <person name="Bennetzen J.L."/>
            <person name="Bonawitz N.D."/>
            <person name="Chapple C."/>
            <person name="Cheng C."/>
            <person name="Correa L.G."/>
            <person name="Dacre M."/>
            <person name="DeBarry J."/>
            <person name="Dreyer I."/>
            <person name="Elias M."/>
            <person name="Engstrom E.M."/>
            <person name="Estelle M."/>
            <person name="Feng L."/>
            <person name="Finet C."/>
            <person name="Floyd S.K."/>
            <person name="Frommer W.B."/>
            <person name="Fujita T."/>
            <person name="Gramzow L."/>
            <person name="Gutensohn M."/>
            <person name="Harholt J."/>
            <person name="Hattori M."/>
            <person name="Heyl A."/>
            <person name="Hirai T."/>
            <person name="Hiwatashi Y."/>
            <person name="Ishikawa M."/>
            <person name="Iwata M."/>
            <person name="Karol K.G."/>
            <person name="Koehler B."/>
            <person name="Kolukisaoglu U."/>
            <person name="Kubo M."/>
            <person name="Kurata T."/>
            <person name="Lalonde S."/>
            <person name="Li K."/>
            <person name="Li Y."/>
            <person name="Litt A."/>
            <person name="Lyons E."/>
            <person name="Manning G."/>
            <person name="Maruyama T."/>
            <person name="Michael T.P."/>
            <person name="Mikami K."/>
            <person name="Miyazaki S."/>
            <person name="Morinaga S."/>
            <person name="Murata T."/>
            <person name="Mueller-Roeber B."/>
            <person name="Nelson D.R."/>
            <person name="Obara M."/>
            <person name="Oguri Y."/>
            <person name="Olmstead R.G."/>
            <person name="Onodera N."/>
            <person name="Petersen B.L."/>
            <person name="Pils B."/>
            <person name="Prigge M."/>
            <person name="Rensing S.A."/>
            <person name="Riano-Pachon D.M."/>
            <person name="Roberts A.W."/>
            <person name="Sato Y."/>
            <person name="Scheller H.V."/>
            <person name="Schulz B."/>
            <person name="Schulz C."/>
            <person name="Shakirov E.V."/>
            <person name="Shibagaki N."/>
            <person name="Shinohara N."/>
            <person name="Shippen D.E."/>
            <person name="Soerensen I."/>
            <person name="Sotooka R."/>
            <person name="Sugimoto N."/>
            <person name="Sugita M."/>
            <person name="Sumikawa N."/>
            <person name="Tanurdzic M."/>
            <person name="Theissen G."/>
            <person name="Ulvskov P."/>
            <person name="Wakazuki S."/>
            <person name="Weng J.K."/>
            <person name="Willats W.W."/>
            <person name="Wipf D."/>
            <person name="Wolf P.G."/>
            <person name="Yang L."/>
            <person name="Zimmer A.D."/>
            <person name="Zhu Q."/>
            <person name="Mitros T."/>
            <person name="Hellsten U."/>
            <person name="Loque D."/>
            <person name="Otillar R."/>
            <person name="Salamov A."/>
            <person name="Schmutz J."/>
            <person name="Shapiro H."/>
            <person name="Lindquist E."/>
            <person name="Lucas S."/>
            <person name="Rokhsar D."/>
            <person name="Grigoriev I.V."/>
        </authorList>
    </citation>
    <scope>NUCLEOTIDE SEQUENCE [LARGE SCALE GENOMIC DNA]</scope>
</reference>
<dbReference type="GO" id="GO:0097361">
    <property type="term" value="C:cytosolic [4Fe-4S] assembly targeting complex"/>
    <property type="evidence" value="ECO:0000318"/>
    <property type="project" value="GO_Central"/>
</dbReference>
<dbReference type="InterPro" id="IPR001680">
    <property type="entry name" value="WD40_rpt"/>
</dbReference>
<dbReference type="Pfam" id="PF00400">
    <property type="entry name" value="WD40"/>
    <property type="match status" value="7"/>
</dbReference>
<feature type="repeat" description="WD" evidence="4">
    <location>
        <begin position="7"/>
        <end position="44"/>
    </location>
</feature>
<dbReference type="Proteomes" id="UP000001514">
    <property type="component" value="Unassembled WGS sequence"/>
</dbReference>
<protein>
    <recommendedName>
        <fullName evidence="3">Probable cytosolic iron-sulfur protein assembly protein CIAO1 homolog</fullName>
    </recommendedName>
</protein>
<dbReference type="InParanoid" id="D8SRN4"/>
<dbReference type="HOGENOM" id="CLU_000288_57_8_1"/>
<evidence type="ECO:0000313" key="5">
    <source>
        <dbReference type="EMBL" id="EFJ12892.1"/>
    </source>
</evidence>
<dbReference type="PANTHER" id="PTHR19920">
    <property type="entry name" value="WD40 PROTEIN CIAO1"/>
    <property type="match status" value="1"/>
</dbReference>
<dbReference type="InterPro" id="IPR020472">
    <property type="entry name" value="WD40_PAC1"/>
</dbReference>
<dbReference type="PRINTS" id="PR00320">
    <property type="entry name" value="GPROTEINBRPT"/>
</dbReference>
<evidence type="ECO:0000313" key="6">
    <source>
        <dbReference type="Proteomes" id="UP000001514"/>
    </source>
</evidence>
<feature type="repeat" description="WD" evidence="4">
    <location>
        <begin position="204"/>
        <end position="245"/>
    </location>
</feature>
<evidence type="ECO:0000256" key="2">
    <source>
        <dbReference type="ARBA" id="ARBA00022737"/>
    </source>
</evidence>
<organism evidence="6">
    <name type="scientific">Selaginella moellendorffii</name>
    <name type="common">Spikemoss</name>
    <dbReference type="NCBI Taxonomy" id="88036"/>
    <lineage>
        <taxon>Eukaryota</taxon>
        <taxon>Viridiplantae</taxon>
        <taxon>Streptophyta</taxon>
        <taxon>Embryophyta</taxon>
        <taxon>Tracheophyta</taxon>
        <taxon>Lycopodiopsida</taxon>
        <taxon>Selaginellales</taxon>
        <taxon>Selaginellaceae</taxon>
        <taxon>Selaginella</taxon>
    </lineage>
</organism>
<evidence type="ECO:0000256" key="3">
    <source>
        <dbReference type="HAMAP-Rule" id="MF_03037"/>
    </source>
</evidence>
<dbReference type="KEGG" id="smo:SELMODRAFT_123380"/>
<dbReference type="PROSITE" id="PS00678">
    <property type="entry name" value="WD_REPEATS_1"/>
    <property type="match status" value="2"/>
</dbReference>
<dbReference type="STRING" id="88036.D8SRN4"/>
<feature type="repeat" description="WD" evidence="4">
    <location>
        <begin position="109"/>
        <end position="150"/>
    </location>
</feature>
<dbReference type="HAMAP" id="MF_03037">
    <property type="entry name" value="ciao1"/>
    <property type="match status" value="1"/>
</dbReference>
<accession>D8SRN4</accession>
<keyword evidence="1 4" id="KW-0853">WD repeat</keyword>
<dbReference type="Gene3D" id="2.130.10.10">
    <property type="entry name" value="YVTN repeat-like/Quinoprotein amine dehydrogenase"/>
    <property type="match status" value="1"/>
</dbReference>
<keyword evidence="6" id="KW-1185">Reference proteome</keyword>
<dbReference type="PROSITE" id="PS50082">
    <property type="entry name" value="WD_REPEATS_2"/>
    <property type="match status" value="5"/>
</dbReference>
<dbReference type="OMA" id="MPILASC"/>
<dbReference type="PANTHER" id="PTHR19920:SF0">
    <property type="entry name" value="CYTOSOLIC IRON-SULFUR PROTEIN ASSEMBLY PROTEIN CIAO1-RELATED"/>
    <property type="match status" value="1"/>
</dbReference>
<dbReference type="PROSITE" id="PS50294">
    <property type="entry name" value="WD_REPEATS_REGION"/>
    <property type="match status" value="5"/>
</dbReference>
<dbReference type="SUPFAM" id="SSF50978">
    <property type="entry name" value="WD40 repeat-like"/>
    <property type="match status" value="1"/>
</dbReference>
<gene>
    <name evidence="5" type="ORF">SELMODRAFT_123380</name>
</gene>
<feature type="repeat" description="WD" evidence="4">
    <location>
        <begin position="154"/>
        <end position="185"/>
    </location>
</feature>
<evidence type="ECO:0000256" key="1">
    <source>
        <dbReference type="ARBA" id="ARBA00022574"/>
    </source>
</evidence>
<evidence type="ECO:0000256" key="4">
    <source>
        <dbReference type="PROSITE-ProRule" id="PRU00221"/>
    </source>
</evidence>
<proteinExistence type="inferred from homology"/>
<dbReference type="AlphaFoldDB" id="D8SRN4"/>